<dbReference type="KEGG" id="ocy:OSSY52_18870"/>
<protein>
    <recommendedName>
        <fullName evidence="1">VWFA domain-containing protein</fullName>
    </recommendedName>
</protein>
<keyword evidence="3" id="KW-1185">Reference proteome</keyword>
<dbReference type="RefSeq" id="WP_190614493.1">
    <property type="nucleotide sequence ID" value="NZ_AP018712.1"/>
</dbReference>
<dbReference type="SUPFAM" id="SSF53300">
    <property type="entry name" value="vWA-like"/>
    <property type="match status" value="1"/>
</dbReference>
<dbReference type="InterPro" id="IPR002035">
    <property type="entry name" value="VWF_A"/>
</dbReference>
<dbReference type="InParanoid" id="A0A7G1G8K0"/>
<dbReference type="PIRSF" id="PIRSF020634">
    <property type="entry name" value="TerY_vWA"/>
    <property type="match status" value="1"/>
</dbReference>
<proteinExistence type="predicted"/>
<dbReference type="Gene3D" id="3.40.50.410">
    <property type="entry name" value="von Willebrand factor, type A domain"/>
    <property type="match status" value="1"/>
</dbReference>
<name>A0A7G1G8K0_9BACT</name>
<dbReference type="EMBL" id="AP018712">
    <property type="protein sequence ID" value="BBE31746.1"/>
    <property type="molecule type" value="Genomic_DNA"/>
</dbReference>
<evidence type="ECO:0000259" key="1">
    <source>
        <dbReference type="PROSITE" id="PS50234"/>
    </source>
</evidence>
<evidence type="ECO:0000313" key="2">
    <source>
        <dbReference type="EMBL" id="BBE31746.1"/>
    </source>
</evidence>
<reference evidence="2 3" key="1">
    <citation type="submission" date="2018-06" db="EMBL/GenBank/DDBJ databases">
        <title>Genome sequencing of Oceanotoga sp. sy52.</title>
        <authorList>
            <person name="Mori K."/>
        </authorList>
    </citation>
    <scope>NUCLEOTIDE SEQUENCE [LARGE SCALE GENOMIC DNA]</scope>
    <source>
        <strain evidence="3">sy52</strain>
    </source>
</reference>
<feature type="domain" description="VWFA" evidence="1">
    <location>
        <begin position="21"/>
        <end position="231"/>
    </location>
</feature>
<dbReference type="InterPro" id="IPR036465">
    <property type="entry name" value="vWFA_dom_sf"/>
</dbReference>
<dbReference type="Pfam" id="PF00092">
    <property type="entry name" value="VWA"/>
    <property type="match status" value="1"/>
</dbReference>
<evidence type="ECO:0000313" key="3">
    <source>
        <dbReference type="Proteomes" id="UP000516361"/>
    </source>
</evidence>
<dbReference type="SMART" id="SM00327">
    <property type="entry name" value="VWA"/>
    <property type="match status" value="1"/>
</dbReference>
<dbReference type="PROSITE" id="PS50234">
    <property type="entry name" value="VWFA"/>
    <property type="match status" value="1"/>
</dbReference>
<organism evidence="2 3">
    <name type="scientific">Tepiditoga spiralis</name>
    <dbReference type="NCBI Taxonomy" id="2108365"/>
    <lineage>
        <taxon>Bacteria</taxon>
        <taxon>Thermotogati</taxon>
        <taxon>Thermotogota</taxon>
        <taxon>Thermotogae</taxon>
        <taxon>Petrotogales</taxon>
        <taxon>Petrotogaceae</taxon>
        <taxon>Tepiditoga</taxon>
    </lineage>
</organism>
<gene>
    <name evidence="2" type="ORF">OSSY52_18870</name>
</gene>
<sequence>MGNNLLIRTKDLINNPTPRIPICLCLDTSGSMDAVSGNFKLTGETCFEDGKNWNIVTGGVTRLSKLQDGLKIFYNAIKADEIASASAEICIVEFNNNANCILDFANIKRQKIPNLKAFGNTAMGKGVNLALDLLEKRKKEYKEKGVDYYQPWLVLMTDGEPNGNTKELSKAIERTRKMIENKKLTIFPIGIGDEAGMETLQKFSPNRKPLKLKDLKFQEFFTWLSQSVSRTSQSSPGEKIQLDIEEIKSWGEL</sequence>
<dbReference type="AlphaFoldDB" id="A0A7G1G8K0"/>
<dbReference type="InterPro" id="IPR011392">
    <property type="entry name" value="Tellurite-R_TerY"/>
</dbReference>
<accession>A0A7G1G8K0</accession>
<dbReference type="Proteomes" id="UP000516361">
    <property type="component" value="Chromosome"/>
</dbReference>